<dbReference type="Proteomes" id="UP000225706">
    <property type="component" value="Unassembled WGS sequence"/>
</dbReference>
<feature type="compositionally biased region" description="Polar residues" evidence="2">
    <location>
        <begin position="188"/>
        <end position="203"/>
    </location>
</feature>
<evidence type="ECO:0000313" key="3">
    <source>
        <dbReference type="EMBL" id="PFX28410.1"/>
    </source>
</evidence>
<proteinExistence type="predicted"/>
<gene>
    <name evidence="3" type="ORF">AWC38_SpisGene6870</name>
</gene>
<dbReference type="AlphaFoldDB" id="A0A2B4SHS2"/>
<dbReference type="SUPFAM" id="SSF63825">
    <property type="entry name" value="YWTD domain"/>
    <property type="match status" value="1"/>
</dbReference>
<dbReference type="EMBL" id="LSMT01000084">
    <property type="protein sequence ID" value="PFX28410.1"/>
    <property type="molecule type" value="Genomic_DNA"/>
</dbReference>
<dbReference type="Gene3D" id="2.120.10.30">
    <property type="entry name" value="TolB, C-terminal domain"/>
    <property type="match status" value="1"/>
</dbReference>
<comment type="caution">
    <text evidence="3">The sequence shown here is derived from an EMBL/GenBank/DDBJ whole genome shotgun (WGS) entry which is preliminary data.</text>
</comment>
<organism evidence="3 4">
    <name type="scientific">Stylophora pistillata</name>
    <name type="common">Smooth cauliflower coral</name>
    <dbReference type="NCBI Taxonomy" id="50429"/>
    <lineage>
        <taxon>Eukaryota</taxon>
        <taxon>Metazoa</taxon>
        <taxon>Cnidaria</taxon>
        <taxon>Anthozoa</taxon>
        <taxon>Hexacorallia</taxon>
        <taxon>Scleractinia</taxon>
        <taxon>Astrocoeniina</taxon>
        <taxon>Pocilloporidae</taxon>
        <taxon>Stylophora</taxon>
    </lineage>
</organism>
<sequence length="814" mass="92578">MKQQRRTAKIRAETQFGEIPFTLDGFQTKRITTQNAREERRLKEAQKQLDIQRTAEKKRFVKAQKDAITRLFRSVLSSRKIYSAGTVDAQEQYKMVHGWATSRELLCSFSRNFDSQWLIPEKNNSHNKRKYSQKVGFDYDNISSVSYSGLSHVRRILATERNLSQQSRIGSSRETPFEYFLGAKVTDQVPSRQSTSPVTTTEKSLSHGKKSTHVMKSEDISSERSLSKVLPPASLPPLHLLKEKTLKEKHRMSLRMKNKIGNEELWAVLEQCRYIRRYATIGFLMRKGCDLLAEKLKDGDVTNEKFRDWIVREIDAVNLKLDSIAWKDLGASINFFKEGIVLIYDALKKSTTEVAMDIEEKAYDVDIELFTAMRQNLISSSERITSTELTDPDESTQKALSEAKKRFEDARKEATKAFSNTALRPADRILAMQYRVLATILENADSPSTALPLCRLQLVQLHSMAVVQKTFQAGVKRSFKSVLNRHERNEVISAVCRINHAVLAIAHMVGDHRSALLDWPCISLKEEELDPVRDARIVNRLKKLQVTDEFSKLPHRTEEKSTEQCALLDVRNCTIKTFDGNDDQFWSSIVSTSEHESVEPTEEQDRKSLLVDATDASYVSNIQGKLSTILLQKRRHRVLSVAVNNNTDQLAVLVEDVVCTPSSFIDYSTRCEVEVFGSDGRLRNRFGGQQLRDSIDITTTNDGGFMVLQRDSCVSVFNADGSHLYHFRVNGKTSPRIGAVFCYPPTDHVFVASLNAKHCLQVSIHNKDGTFKRNIQIQHKQEKGTWCVSGIFITKEARIAVAINNEHGHKLLVV</sequence>
<keyword evidence="1" id="KW-0175">Coiled coil</keyword>
<evidence type="ECO:0000256" key="2">
    <source>
        <dbReference type="SAM" id="MobiDB-lite"/>
    </source>
</evidence>
<reference evidence="4" key="1">
    <citation type="journal article" date="2017" name="bioRxiv">
        <title>Comparative analysis of the genomes of Stylophora pistillata and Acropora digitifera provides evidence for extensive differences between species of corals.</title>
        <authorList>
            <person name="Voolstra C.R."/>
            <person name="Li Y."/>
            <person name="Liew Y.J."/>
            <person name="Baumgarten S."/>
            <person name="Zoccola D."/>
            <person name="Flot J.-F."/>
            <person name="Tambutte S."/>
            <person name="Allemand D."/>
            <person name="Aranda M."/>
        </authorList>
    </citation>
    <scope>NUCLEOTIDE SEQUENCE [LARGE SCALE GENOMIC DNA]</scope>
</reference>
<protein>
    <submittedName>
        <fullName evidence="3">Uncharacterized protein</fullName>
    </submittedName>
</protein>
<name>A0A2B4SHS2_STYPI</name>
<keyword evidence="4" id="KW-1185">Reference proteome</keyword>
<dbReference type="InterPro" id="IPR011042">
    <property type="entry name" value="6-blade_b-propeller_TolB-like"/>
</dbReference>
<feature type="coiled-coil region" evidence="1">
    <location>
        <begin position="28"/>
        <end position="55"/>
    </location>
</feature>
<dbReference type="OrthoDB" id="5972441at2759"/>
<accession>A0A2B4SHS2</accession>
<evidence type="ECO:0000313" key="4">
    <source>
        <dbReference type="Proteomes" id="UP000225706"/>
    </source>
</evidence>
<feature type="region of interest" description="Disordered" evidence="2">
    <location>
        <begin position="188"/>
        <end position="218"/>
    </location>
</feature>
<feature type="coiled-coil region" evidence="1">
    <location>
        <begin position="393"/>
        <end position="420"/>
    </location>
</feature>
<evidence type="ECO:0000256" key="1">
    <source>
        <dbReference type="SAM" id="Coils"/>
    </source>
</evidence>